<evidence type="ECO:0000256" key="4">
    <source>
        <dbReference type="PROSITE-ProRule" id="PRU00472"/>
    </source>
</evidence>
<evidence type="ECO:0000313" key="7">
    <source>
        <dbReference type="EMBL" id="CDW80983.1"/>
    </source>
</evidence>
<feature type="coiled-coil region" evidence="5">
    <location>
        <begin position="6"/>
        <end position="62"/>
    </location>
</feature>
<evidence type="ECO:0000256" key="2">
    <source>
        <dbReference type="ARBA" id="ARBA00022771"/>
    </source>
</evidence>
<evidence type="ECO:0000256" key="5">
    <source>
        <dbReference type="SAM" id="Coils"/>
    </source>
</evidence>
<keyword evidence="1" id="KW-0479">Metal-binding</keyword>
<protein>
    <submittedName>
        <fullName evidence="7">Dna directed polymerase ii subunit 9</fullName>
    </submittedName>
</protein>
<keyword evidence="3" id="KW-0862">Zinc</keyword>
<organism evidence="7 8">
    <name type="scientific">Stylonychia lemnae</name>
    <name type="common">Ciliate</name>
    <dbReference type="NCBI Taxonomy" id="5949"/>
    <lineage>
        <taxon>Eukaryota</taxon>
        <taxon>Sar</taxon>
        <taxon>Alveolata</taxon>
        <taxon>Ciliophora</taxon>
        <taxon>Intramacronucleata</taxon>
        <taxon>Spirotrichea</taxon>
        <taxon>Stichotrichia</taxon>
        <taxon>Sporadotrichida</taxon>
        <taxon>Oxytrichidae</taxon>
        <taxon>Stylonychinae</taxon>
        <taxon>Stylonychia</taxon>
    </lineage>
</organism>
<evidence type="ECO:0000256" key="3">
    <source>
        <dbReference type="ARBA" id="ARBA00022833"/>
    </source>
</evidence>
<dbReference type="CDD" id="cd10508">
    <property type="entry name" value="Zn-ribbon_RPB9"/>
    <property type="match status" value="1"/>
</dbReference>
<dbReference type="InterPro" id="IPR034012">
    <property type="entry name" value="Zn_ribbon_RPB9_C"/>
</dbReference>
<reference evidence="7 8" key="1">
    <citation type="submission" date="2014-06" db="EMBL/GenBank/DDBJ databases">
        <authorList>
            <person name="Swart Estienne"/>
        </authorList>
    </citation>
    <scope>NUCLEOTIDE SEQUENCE [LARGE SCALE GENOMIC DNA]</scope>
    <source>
        <strain evidence="7 8">130c</strain>
    </source>
</reference>
<dbReference type="Gene3D" id="2.20.25.10">
    <property type="match status" value="2"/>
</dbReference>
<feature type="domain" description="TFIIS-type" evidence="6">
    <location>
        <begin position="459"/>
        <end position="496"/>
    </location>
</feature>
<name>A0A078AJK5_STYLE</name>
<evidence type="ECO:0000259" key="6">
    <source>
        <dbReference type="PROSITE" id="PS51133"/>
    </source>
</evidence>
<keyword evidence="5" id="KW-0175">Coiled coil</keyword>
<dbReference type="GO" id="GO:0008270">
    <property type="term" value="F:zinc ion binding"/>
    <property type="evidence" value="ECO:0007669"/>
    <property type="project" value="UniProtKB-KW"/>
</dbReference>
<dbReference type="InterPro" id="IPR001222">
    <property type="entry name" value="Znf_TFIIS"/>
</dbReference>
<evidence type="ECO:0000313" key="8">
    <source>
        <dbReference type="Proteomes" id="UP000039865"/>
    </source>
</evidence>
<keyword evidence="8" id="KW-1185">Reference proteome</keyword>
<gene>
    <name evidence="7" type="primary">Contig977.g1074</name>
    <name evidence="7" type="ORF">STYLEM_9989</name>
</gene>
<proteinExistence type="predicted"/>
<dbReference type="EMBL" id="CCKQ01009491">
    <property type="protein sequence ID" value="CDW80983.1"/>
    <property type="molecule type" value="Genomic_DNA"/>
</dbReference>
<dbReference type="InParanoid" id="A0A078AJK5"/>
<dbReference type="AlphaFoldDB" id="A0A078AJK5"/>
<evidence type="ECO:0000256" key="1">
    <source>
        <dbReference type="ARBA" id="ARBA00022723"/>
    </source>
</evidence>
<sequence>MQRNRKEDLKMQKQKYMEELIQEIERKNYEQKRLEDIRQQKVNKIKEKNDRLSDILMNYEIKQLETLQHKQTKAEVKREQRLNSIYKKINHKEELFQKNEQQKHMNLLITQENFQLKVKNKEINKERQKRKEDYQKALYKQKLKEDDEKYQSFKESKQKEIQEKIKLQVKNEQEKHMLQEVIQDMFIKNQYDIEALEEKAKIIESNQSLISQRQKANQRRSQSQHKIVISKESLTWMVDVEPKHSSEYIKYGLEYLQFPKICKTCEKDISKEKIYLCIFCDLICSFCERCGGPGKNEEPHLHPTMSLIQDFDKYSEILINPNNCQVGEIDSTKEWNRECYSCNKLIKTTIDAMICYECEFRRPPDSLKNGLSDAAYMKLENDGMRFCRQCDNMLQPKEQVIGDEQIGQLIYYCRICGENERANPRSETENCVYKSEQSKTDNFKIDVECIKDPCLSRRIGKECAKCGNKEAVTFTNPTKDRMNLIFVCTQCTYYWKKEELDEGDVLSGGESD</sequence>
<keyword evidence="2 4" id="KW-0863">Zinc-finger</keyword>
<accession>A0A078AJK5</accession>
<dbReference type="PROSITE" id="PS51133">
    <property type="entry name" value="ZF_TFIIS_2"/>
    <property type="match status" value="1"/>
</dbReference>
<dbReference type="GO" id="GO:0006351">
    <property type="term" value="P:DNA-templated transcription"/>
    <property type="evidence" value="ECO:0007669"/>
    <property type="project" value="InterPro"/>
</dbReference>
<dbReference type="Proteomes" id="UP000039865">
    <property type="component" value="Unassembled WGS sequence"/>
</dbReference>
<dbReference type="SUPFAM" id="SSF57783">
    <property type="entry name" value="Zinc beta-ribbon"/>
    <property type="match status" value="2"/>
</dbReference>
<dbReference type="OrthoDB" id="282270at2759"/>
<dbReference type="GO" id="GO:0003676">
    <property type="term" value="F:nucleic acid binding"/>
    <property type="evidence" value="ECO:0007669"/>
    <property type="project" value="InterPro"/>
</dbReference>